<evidence type="ECO:0000256" key="1">
    <source>
        <dbReference type="SAM" id="SignalP"/>
    </source>
</evidence>
<gene>
    <name evidence="2" type="ORF">V5799_021652</name>
</gene>
<comment type="caution">
    <text evidence="2">The sequence shown here is derived from an EMBL/GenBank/DDBJ whole genome shotgun (WGS) entry which is preliminary data.</text>
</comment>
<feature type="chain" id="PRO_5042931384" description="Secreted protein" evidence="1">
    <location>
        <begin position="20"/>
        <end position="83"/>
    </location>
</feature>
<reference evidence="2 3" key="1">
    <citation type="journal article" date="2023" name="Arcadia Sci">
        <title>De novo assembly of a long-read Amblyomma americanum tick genome.</title>
        <authorList>
            <person name="Chou S."/>
            <person name="Poskanzer K.E."/>
            <person name="Rollins M."/>
            <person name="Thuy-Boun P.S."/>
        </authorList>
    </citation>
    <scope>NUCLEOTIDE SEQUENCE [LARGE SCALE GENOMIC DNA]</scope>
    <source>
        <strain evidence="2">F_SG_1</strain>
        <tissue evidence="2">Salivary glands</tissue>
    </source>
</reference>
<name>A0AAQ4FMS3_AMBAM</name>
<dbReference type="Proteomes" id="UP001321473">
    <property type="component" value="Unassembled WGS sequence"/>
</dbReference>
<evidence type="ECO:0000313" key="2">
    <source>
        <dbReference type="EMBL" id="KAK8788574.1"/>
    </source>
</evidence>
<organism evidence="2 3">
    <name type="scientific">Amblyomma americanum</name>
    <name type="common">Lone star tick</name>
    <dbReference type="NCBI Taxonomy" id="6943"/>
    <lineage>
        <taxon>Eukaryota</taxon>
        <taxon>Metazoa</taxon>
        <taxon>Ecdysozoa</taxon>
        <taxon>Arthropoda</taxon>
        <taxon>Chelicerata</taxon>
        <taxon>Arachnida</taxon>
        <taxon>Acari</taxon>
        <taxon>Parasitiformes</taxon>
        <taxon>Ixodida</taxon>
        <taxon>Ixodoidea</taxon>
        <taxon>Ixodidae</taxon>
        <taxon>Amblyomminae</taxon>
        <taxon>Amblyomma</taxon>
    </lineage>
</organism>
<dbReference type="AlphaFoldDB" id="A0AAQ4FMS3"/>
<proteinExistence type="predicted"/>
<keyword evidence="3" id="KW-1185">Reference proteome</keyword>
<protein>
    <recommendedName>
        <fullName evidence="4">Secreted protein</fullName>
    </recommendedName>
</protein>
<feature type="signal peptide" evidence="1">
    <location>
        <begin position="1"/>
        <end position="19"/>
    </location>
</feature>
<sequence>MNTFLVLACLVACGIVATARYYPEVDYHPPCNPNCDQSDPNVKASCGSEYRPCLCKARGDNFDTCMTKIEADARIRWNEEKQS</sequence>
<evidence type="ECO:0008006" key="4">
    <source>
        <dbReference type="Google" id="ProtNLM"/>
    </source>
</evidence>
<evidence type="ECO:0000313" key="3">
    <source>
        <dbReference type="Proteomes" id="UP001321473"/>
    </source>
</evidence>
<accession>A0AAQ4FMS3</accession>
<keyword evidence="1" id="KW-0732">Signal</keyword>
<dbReference type="EMBL" id="JARKHS020000621">
    <property type="protein sequence ID" value="KAK8788574.1"/>
    <property type="molecule type" value="Genomic_DNA"/>
</dbReference>